<dbReference type="EMBL" id="HBNS01016247">
    <property type="protein sequence ID" value="CAE4603619.1"/>
    <property type="molecule type" value="Transcribed_RNA"/>
</dbReference>
<sequence>MNTMIAINAASALPTTDDPLSHLSSEKDFASTKDKLQQHEVKQKQHIEIECCWENDNPAYYNTAYDYDADKLQEHHMEDDIVRLKLQLAEEKAEQDRLHLFARCLQREVSTLRQDLQNAAGDQNADTGMEDLEEAEEVKATILRYVARAIEERNIIMNDKSILEKEIRALKEKIQSFGVDPDTDNETLATMDDTTINTDNGDDGLSKFDSKTIATTDDTAINTDNCDDGLFKLRRKLSLTNVFQFRRRSTGGILSSVEQEKCKGLKKKEGGDIVAESLLWDRT</sequence>
<protein>
    <submittedName>
        <fullName evidence="2">Uncharacterized protein</fullName>
    </submittedName>
</protein>
<feature type="coiled-coil region" evidence="1">
    <location>
        <begin position="74"/>
        <end position="122"/>
    </location>
</feature>
<organism evidence="2">
    <name type="scientific">Ditylum brightwellii</name>
    <dbReference type="NCBI Taxonomy" id="49249"/>
    <lineage>
        <taxon>Eukaryota</taxon>
        <taxon>Sar</taxon>
        <taxon>Stramenopiles</taxon>
        <taxon>Ochrophyta</taxon>
        <taxon>Bacillariophyta</taxon>
        <taxon>Mediophyceae</taxon>
        <taxon>Lithodesmiophycidae</taxon>
        <taxon>Lithodesmiales</taxon>
        <taxon>Lithodesmiaceae</taxon>
        <taxon>Ditylum</taxon>
    </lineage>
</organism>
<keyword evidence="1" id="KW-0175">Coiled coil</keyword>
<reference evidence="2" key="1">
    <citation type="submission" date="2021-01" db="EMBL/GenBank/DDBJ databases">
        <authorList>
            <person name="Corre E."/>
            <person name="Pelletier E."/>
            <person name="Niang G."/>
            <person name="Scheremetjew M."/>
            <person name="Finn R."/>
            <person name="Kale V."/>
            <person name="Holt S."/>
            <person name="Cochrane G."/>
            <person name="Meng A."/>
            <person name="Brown T."/>
            <person name="Cohen L."/>
        </authorList>
    </citation>
    <scope>NUCLEOTIDE SEQUENCE</scope>
    <source>
        <strain evidence="2">GSO104</strain>
    </source>
</reference>
<proteinExistence type="predicted"/>
<name>A0A7S4R5Q2_9STRA</name>
<gene>
    <name evidence="2" type="ORF">DBRI00130_LOCUS13032</name>
</gene>
<accession>A0A7S4R5Q2</accession>
<evidence type="ECO:0000313" key="2">
    <source>
        <dbReference type="EMBL" id="CAE4603619.1"/>
    </source>
</evidence>
<evidence type="ECO:0000256" key="1">
    <source>
        <dbReference type="SAM" id="Coils"/>
    </source>
</evidence>
<dbReference type="AlphaFoldDB" id="A0A7S4R5Q2"/>